<dbReference type="RefSeq" id="WP_379590342.1">
    <property type="nucleotide sequence ID" value="NZ_JBHTKK010000002.1"/>
</dbReference>
<evidence type="ECO:0000313" key="17">
    <source>
        <dbReference type="EMBL" id="MFD1064843.1"/>
    </source>
</evidence>
<dbReference type="SMART" id="SM00304">
    <property type="entry name" value="HAMP"/>
    <property type="match status" value="1"/>
</dbReference>
<dbReference type="InterPro" id="IPR005467">
    <property type="entry name" value="His_kinase_dom"/>
</dbReference>
<dbReference type="PANTHER" id="PTHR45528:SF1">
    <property type="entry name" value="SENSOR HISTIDINE KINASE CPXA"/>
    <property type="match status" value="1"/>
</dbReference>
<dbReference type="Pfam" id="PF00672">
    <property type="entry name" value="HAMP"/>
    <property type="match status" value="1"/>
</dbReference>
<evidence type="ECO:0000313" key="18">
    <source>
        <dbReference type="Proteomes" id="UP001597041"/>
    </source>
</evidence>
<keyword evidence="8" id="KW-0547">Nucleotide-binding</keyword>
<keyword evidence="11 14" id="KW-1133">Transmembrane helix</keyword>
<evidence type="ECO:0000256" key="10">
    <source>
        <dbReference type="ARBA" id="ARBA00022840"/>
    </source>
</evidence>
<evidence type="ECO:0000256" key="9">
    <source>
        <dbReference type="ARBA" id="ARBA00022777"/>
    </source>
</evidence>
<dbReference type="Pfam" id="PF02518">
    <property type="entry name" value="HATPase_c"/>
    <property type="match status" value="1"/>
</dbReference>
<keyword evidence="12" id="KW-0902">Two-component regulatory system</keyword>
<dbReference type="EC" id="2.7.13.3" evidence="3"/>
<keyword evidence="7 14" id="KW-0812">Transmembrane</keyword>
<feature type="transmembrane region" description="Helical" evidence="14">
    <location>
        <begin position="12"/>
        <end position="35"/>
    </location>
</feature>
<evidence type="ECO:0000256" key="6">
    <source>
        <dbReference type="ARBA" id="ARBA00022679"/>
    </source>
</evidence>
<dbReference type="InterPro" id="IPR050398">
    <property type="entry name" value="HssS/ArlS-like"/>
</dbReference>
<dbReference type="PROSITE" id="PS50885">
    <property type="entry name" value="HAMP"/>
    <property type="match status" value="1"/>
</dbReference>
<dbReference type="GO" id="GO:0016301">
    <property type="term" value="F:kinase activity"/>
    <property type="evidence" value="ECO:0007669"/>
    <property type="project" value="UniProtKB-KW"/>
</dbReference>
<dbReference type="SUPFAM" id="SSF55874">
    <property type="entry name" value="ATPase domain of HSP90 chaperone/DNA topoisomerase II/histidine kinase"/>
    <property type="match status" value="1"/>
</dbReference>
<evidence type="ECO:0000256" key="5">
    <source>
        <dbReference type="ARBA" id="ARBA00022553"/>
    </source>
</evidence>
<feature type="transmembrane region" description="Helical" evidence="14">
    <location>
        <begin position="166"/>
        <end position="189"/>
    </location>
</feature>
<accession>A0ABW3NBR5</accession>
<dbReference type="PANTHER" id="PTHR45528">
    <property type="entry name" value="SENSOR HISTIDINE KINASE CPXA"/>
    <property type="match status" value="1"/>
</dbReference>
<proteinExistence type="predicted"/>
<reference evidence="18" key="1">
    <citation type="journal article" date="2019" name="Int. J. Syst. Evol. Microbiol.">
        <title>The Global Catalogue of Microorganisms (GCM) 10K type strain sequencing project: providing services to taxonomists for standard genome sequencing and annotation.</title>
        <authorList>
            <consortium name="The Broad Institute Genomics Platform"/>
            <consortium name="The Broad Institute Genome Sequencing Center for Infectious Disease"/>
            <person name="Wu L."/>
            <person name="Ma J."/>
        </authorList>
    </citation>
    <scope>NUCLEOTIDE SEQUENCE [LARGE SCALE GENOMIC DNA]</scope>
    <source>
        <strain evidence="18">CCUG 56608</strain>
    </source>
</reference>
<keyword evidence="5" id="KW-0597">Phosphoprotein</keyword>
<dbReference type="Gene3D" id="1.10.287.130">
    <property type="match status" value="1"/>
</dbReference>
<dbReference type="Pfam" id="PF00512">
    <property type="entry name" value="HisKA"/>
    <property type="match status" value="1"/>
</dbReference>
<comment type="catalytic activity">
    <reaction evidence="1">
        <text>ATP + protein L-histidine = ADP + protein N-phospho-L-histidine.</text>
        <dbReference type="EC" id="2.7.13.3"/>
    </reaction>
</comment>
<evidence type="ECO:0000256" key="8">
    <source>
        <dbReference type="ARBA" id="ARBA00022741"/>
    </source>
</evidence>
<feature type="domain" description="HAMP" evidence="16">
    <location>
        <begin position="190"/>
        <end position="242"/>
    </location>
</feature>
<evidence type="ECO:0000256" key="14">
    <source>
        <dbReference type="SAM" id="Phobius"/>
    </source>
</evidence>
<dbReference type="Proteomes" id="UP001597041">
    <property type="component" value="Unassembled WGS sequence"/>
</dbReference>
<gene>
    <name evidence="17" type="ORF">ACFQ19_02285</name>
</gene>
<dbReference type="Gene3D" id="3.30.565.10">
    <property type="entry name" value="Histidine kinase-like ATPase, C-terminal domain"/>
    <property type="match status" value="1"/>
</dbReference>
<dbReference type="InterPro" id="IPR003660">
    <property type="entry name" value="HAMP_dom"/>
</dbReference>
<dbReference type="CDD" id="cd00082">
    <property type="entry name" value="HisKA"/>
    <property type="match status" value="1"/>
</dbReference>
<keyword evidence="13 14" id="KW-0472">Membrane</keyword>
<keyword evidence="6" id="KW-0808">Transferase</keyword>
<keyword evidence="9 17" id="KW-0418">Kinase</keyword>
<comment type="caution">
    <text evidence="17">The sequence shown here is derived from an EMBL/GenBank/DDBJ whole genome shotgun (WGS) entry which is preliminary data.</text>
</comment>
<keyword evidence="4" id="KW-1003">Cell membrane</keyword>
<keyword evidence="18" id="KW-1185">Reference proteome</keyword>
<dbReference type="InterPro" id="IPR036097">
    <property type="entry name" value="HisK_dim/P_sf"/>
</dbReference>
<protein>
    <recommendedName>
        <fullName evidence="3">histidine kinase</fullName>
        <ecNumber evidence="3">2.7.13.3</ecNumber>
    </recommendedName>
</protein>
<dbReference type="InterPro" id="IPR003594">
    <property type="entry name" value="HATPase_dom"/>
</dbReference>
<keyword evidence="10" id="KW-0067">ATP-binding</keyword>
<evidence type="ECO:0000259" key="16">
    <source>
        <dbReference type="PROSITE" id="PS50885"/>
    </source>
</evidence>
<dbReference type="InterPro" id="IPR003661">
    <property type="entry name" value="HisK_dim/P_dom"/>
</dbReference>
<evidence type="ECO:0000256" key="11">
    <source>
        <dbReference type="ARBA" id="ARBA00022989"/>
    </source>
</evidence>
<dbReference type="SMART" id="SM00388">
    <property type="entry name" value="HisKA"/>
    <property type="match status" value="1"/>
</dbReference>
<evidence type="ECO:0000256" key="1">
    <source>
        <dbReference type="ARBA" id="ARBA00000085"/>
    </source>
</evidence>
<dbReference type="SUPFAM" id="SSF158472">
    <property type="entry name" value="HAMP domain-like"/>
    <property type="match status" value="1"/>
</dbReference>
<evidence type="ECO:0000256" key="4">
    <source>
        <dbReference type="ARBA" id="ARBA00022475"/>
    </source>
</evidence>
<feature type="domain" description="Histidine kinase" evidence="15">
    <location>
        <begin position="257"/>
        <end position="450"/>
    </location>
</feature>
<dbReference type="SMART" id="SM00387">
    <property type="entry name" value="HATPase_c"/>
    <property type="match status" value="1"/>
</dbReference>
<dbReference type="Gene3D" id="6.10.340.10">
    <property type="match status" value="1"/>
</dbReference>
<evidence type="ECO:0000256" key="3">
    <source>
        <dbReference type="ARBA" id="ARBA00012438"/>
    </source>
</evidence>
<sequence length="458" mass="53322">MKRFFKSLLAKYILIILIAIFLIQAAYFAFIFVFFNLVDDSNTPEAGQGTQDTYDEIEEKWHQEAGQVVSADDAADLFAEWQETYPTASMFRVDGDGVLDVQRNVQENLPDRWDITYTVQFLKNHYEHDPFTVVAFTGENENDGFVVFQLPREVMQTNAQQLFNQYSWAAIILTIVVVFLFIFLSLWFFKRIRKRLVHLQEAMEIRDTDGLPILIEEKKQDEIGDLEKSFNRMVRELRGSRAREQEEEQLRKELIANLSHDLRTPLTKINAQAYTLQKMDLPEEAKRSLRLTSASIEDVDKLIENLLSYTLLMASKYKKELKEVDMPRFLRQYLAAWYPVFEKEEFEVDVNIEGFEENTWEIDALWFSRILDNLLQNVLRHAADGQYFAVRTETTEQYDAIVIADKGRGMQTGTKQKGEGIGLSIVDMMVKGMDLDWEIDSTEQGTVIRIMKVKRTGV</sequence>
<evidence type="ECO:0000256" key="12">
    <source>
        <dbReference type="ARBA" id="ARBA00023012"/>
    </source>
</evidence>
<name>A0ABW3NBR5_9BACI</name>
<dbReference type="SUPFAM" id="SSF47384">
    <property type="entry name" value="Homodimeric domain of signal transducing histidine kinase"/>
    <property type="match status" value="1"/>
</dbReference>
<dbReference type="PROSITE" id="PS50109">
    <property type="entry name" value="HIS_KIN"/>
    <property type="match status" value="1"/>
</dbReference>
<evidence type="ECO:0000256" key="7">
    <source>
        <dbReference type="ARBA" id="ARBA00022692"/>
    </source>
</evidence>
<dbReference type="CDD" id="cd06225">
    <property type="entry name" value="HAMP"/>
    <property type="match status" value="1"/>
</dbReference>
<evidence type="ECO:0000256" key="13">
    <source>
        <dbReference type="ARBA" id="ARBA00023136"/>
    </source>
</evidence>
<organism evidence="17 18">
    <name type="scientific">Oceanobacillus locisalsi</name>
    <dbReference type="NCBI Taxonomy" id="546107"/>
    <lineage>
        <taxon>Bacteria</taxon>
        <taxon>Bacillati</taxon>
        <taxon>Bacillota</taxon>
        <taxon>Bacilli</taxon>
        <taxon>Bacillales</taxon>
        <taxon>Bacillaceae</taxon>
        <taxon>Oceanobacillus</taxon>
    </lineage>
</organism>
<dbReference type="EMBL" id="JBHTKK010000002">
    <property type="protein sequence ID" value="MFD1064843.1"/>
    <property type="molecule type" value="Genomic_DNA"/>
</dbReference>
<evidence type="ECO:0000256" key="2">
    <source>
        <dbReference type="ARBA" id="ARBA00004651"/>
    </source>
</evidence>
<comment type="subcellular location">
    <subcellularLocation>
        <location evidence="2">Cell membrane</location>
        <topology evidence="2">Multi-pass membrane protein</topology>
    </subcellularLocation>
</comment>
<evidence type="ECO:0000259" key="15">
    <source>
        <dbReference type="PROSITE" id="PS50109"/>
    </source>
</evidence>
<dbReference type="InterPro" id="IPR036890">
    <property type="entry name" value="HATPase_C_sf"/>
</dbReference>